<keyword evidence="1" id="KW-0472">Membrane</keyword>
<sequence length="394" mass="43174">MNALSNFAGNFSLFLTKIKINSLFYFQLKILLTNFLKYYIIFLPNLIVKGVIYMSKKSSAILMLVVALIFSAYVSLAQACDEIGNEDGKCKCYLTVKVPMHKLTLGQKQKANDPVLFVKNETAKPVAIIFTKGTEVVREICVKPCAEETVIMDAGKFKYEITGCAKGLIKGTKSFAKGNNYNWVIDSKFAGYNTITKQIGECAPCAPVCKSACKCMKYKPVYKKEVVKPVCPPVCMCVKCKPVPAPAVSAPIEVKPEVCAPVCKPAKPQHKCFCGMCKPVMDCAKQSKKFFNHKPCMMNLAPVKPVEEAPAVEEKPVEVKVENAYIEMVNTTSECVTYLISGPGVSQKVDLKPCKSVTLEVLPGKYAVVASIKGVMSPMQTLSVAAGQKVEVKY</sequence>
<keyword evidence="1" id="KW-1133">Transmembrane helix</keyword>
<reference evidence="2 3" key="1">
    <citation type="journal article" date="2016" name="Nat. Commun.">
        <title>Thousands of microbial genomes shed light on interconnected biogeochemical processes in an aquifer system.</title>
        <authorList>
            <person name="Anantharaman K."/>
            <person name="Brown C.T."/>
            <person name="Hug L.A."/>
            <person name="Sharon I."/>
            <person name="Castelle C.J."/>
            <person name="Probst A.J."/>
            <person name="Thomas B.C."/>
            <person name="Singh A."/>
            <person name="Wilkins M.J."/>
            <person name="Karaoz U."/>
            <person name="Brodie E.L."/>
            <person name="Williams K.H."/>
            <person name="Hubbard S.S."/>
            <person name="Banfield J.F."/>
        </authorList>
    </citation>
    <scope>NUCLEOTIDE SEQUENCE [LARGE SCALE GENOMIC DNA]</scope>
</reference>
<feature type="transmembrane region" description="Helical" evidence="1">
    <location>
        <begin position="60"/>
        <end position="79"/>
    </location>
</feature>
<accession>A0A1F7WJN5</accession>
<evidence type="ECO:0000313" key="3">
    <source>
        <dbReference type="Proteomes" id="UP000178735"/>
    </source>
</evidence>
<proteinExistence type="predicted"/>
<evidence type="ECO:0000256" key="1">
    <source>
        <dbReference type="SAM" id="Phobius"/>
    </source>
</evidence>
<evidence type="ECO:0000313" key="2">
    <source>
        <dbReference type="EMBL" id="OGM03010.1"/>
    </source>
</evidence>
<dbReference type="AlphaFoldDB" id="A0A1F7WJN5"/>
<gene>
    <name evidence="2" type="ORF">A2008_02055</name>
</gene>
<name>A0A1F7WJN5_9BACT</name>
<dbReference type="EMBL" id="MGFH01000191">
    <property type="protein sequence ID" value="OGM03010.1"/>
    <property type="molecule type" value="Genomic_DNA"/>
</dbReference>
<dbReference type="STRING" id="1817813.A2008_02055"/>
<organism evidence="2 3">
    <name type="scientific">Candidatus Wallbacteria bacterium GWC2_49_35</name>
    <dbReference type="NCBI Taxonomy" id="1817813"/>
    <lineage>
        <taxon>Bacteria</taxon>
        <taxon>Candidatus Walliibacteriota</taxon>
    </lineage>
</organism>
<protein>
    <submittedName>
        <fullName evidence="2">Uncharacterized protein</fullName>
    </submittedName>
</protein>
<keyword evidence="1" id="KW-0812">Transmembrane</keyword>
<comment type="caution">
    <text evidence="2">The sequence shown here is derived from an EMBL/GenBank/DDBJ whole genome shotgun (WGS) entry which is preliminary data.</text>
</comment>
<dbReference type="Proteomes" id="UP000178735">
    <property type="component" value="Unassembled WGS sequence"/>
</dbReference>
<feature type="transmembrane region" description="Helical" evidence="1">
    <location>
        <begin position="24"/>
        <end position="48"/>
    </location>
</feature>